<dbReference type="HOGENOM" id="CLU_051023_5_0_1"/>
<keyword evidence="1 4" id="KW-0732">Signal</keyword>
<keyword evidence="2" id="KW-1015">Disulfide bond</keyword>
<dbReference type="Proteomes" id="UP000007646">
    <property type="component" value="Unassembled WGS sequence"/>
</dbReference>
<dbReference type="InterPro" id="IPR052314">
    <property type="entry name" value="Immune_rcpt_domain"/>
</dbReference>
<dbReference type="OMA" id="WCRITSS"/>
<dbReference type="InterPro" id="IPR003599">
    <property type="entry name" value="Ig_sub"/>
</dbReference>
<evidence type="ECO:0000256" key="4">
    <source>
        <dbReference type="SAM" id="SignalP"/>
    </source>
</evidence>
<dbReference type="GO" id="GO:0009986">
    <property type="term" value="C:cell surface"/>
    <property type="evidence" value="ECO:0007669"/>
    <property type="project" value="TreeGrafter"/>
</dbReference>
<dbReference type="GeneTree" id="ENSGT00940000153835"/>
<feature type="chain" id="PRO_5003456831" description="Ig-like domain-containing protein" evidence="4">
    <location>
        <begin position="21"/>
        <end position="171"/>
    </location>
</feature>
<dbReference type="Gene3D" id="2.60.40.10">
    <property type="entry name" value="Immunoglobulins"/>
    <property type="match status" value="1"/>
</dbReference>
<dbReference type="InterPro" id="IPR013783">
    <property type="entry name" value="Ig-like_fold"/>
</dbReference>
<name>G3UMN8_LOXAF</name>
<evidence type="ECO:0000256" key="1">
    <source>
        <dbReference type="ARBA" id="ARBA00022729"/>
    </source>
</evidence>
<dbReference type="SMART" id="SM00409">
    <property type="entry name" value="IG"/>
    <property type="match status" value="1"/>
</dbReference>
<reference evidence="6" key="2">
    <citation type="submission" date="2025-08" db="UniProtKB">
        <authorList>
            <consortium name="Ensembl"/>
        </authorList>
    </citation>
    <scope>IDENTIFICATION</scope>
    <source>
        <strain evidence="6">Isolate ISIS603380</strain>
    </source>
</reference>
<dbReference type="AlphaFoldDB" id="G3UMN8"/>
<proteinExistence type="predicted"/>
<dbReference type="InParanoid" id="G3UMN8"/>
<dbReference type="GO" id="GO:0038023">
    <property type="term" value="F:signaling receptor activity"/>
    <property type="evidence" value="ECO:0007669"/>
    <property type="project" value="TreeGrafter"/>
</dbReference>
<evidence type="ECO:0000256" key="3">
    <source>
        <dbReference type="ARBA" id="ARBA00023319"/>
    </source>
</evidence>
<reference evidence="6 7" key="1">
    <citation type="submission" date="2009-06" db="EMBL/GenBank/DDBJ databases">
        <title>The Genome Sequence of Loxodonta africana (African elephant).</title>
        <authorList>
            <person name="Di Palma F."/>
            <person name="Heiman D."/>
            <person name="Young S."/>
            <person name="Johnson J."/>
            <person name="Lander E.S."/>
            <person name="Lindblad-Toh K."/>
        </authorList>
    </citation>
    <scope>NUCLEOTIDE SEQUENCE [LARGE SCALE GENOMIC DNA]</scope>
    <source>
        <strain evidence="6 7">Isolate ISIS603380</strain>
    </source>
</reference>
<dbReference type="InterPro" id="IPR007110">
    <property type="entry name" value="Ig-like_dom"/>
</dbReference>
<dbReference type="STRING" id="9785.ENSLAFP00000029097"/>
<feature type="domain" description="Ig-like" evidence="5">
    <location>
        <begin position="26"/>
        <end position="120"/>
    </location>
</feature>
<dbReference type="InterPro" id="IPR013106">
    <property type="entry name" value="Ig_V-set"/>
</dbReference>
<dbReference type="PROSITE" id="PS50835">
    <property type="entry name" value="IG_LIKE"/>
    <property type="match status" value="1"/>
</dbReference>
<accession>G3UMN8</accession>
<evidence type="ECO:0000313" key="6">
    <source>
        <dbReference type="Ensembl" id="ENSLAFP00000029097.1"/>
    </source>
</evidence>
<dbReference type="eggNOG" id="ENOG502SU0J">
    <property type="taxonomic scope" value="Eukaryota"/>
</dbReference>
<dbReference type="Ensembl" id="ENSLAFT00000032106.1">
    <property type="protein sequence ID" value="ENSLAFP00000029097.1"/>
    <property type="gene ID" value="ENSLAFG00000031562.1"/>
</dbReference>
<feature type="signal peptide" evidence="4">
    <location>
        <begin position="1"/>
        <end position="20"/>
    </location>
</feature>
<dbReference type="Pfam" id="PF07686">
    <property type="entry name" value="V-set"/>
    <property type="match status" value="1"/>
</dbReference>
<organism evidence="6 7">
    <name type="scientific">Loxodonta africana</name>
    <name type="common">African elephant</name>
    <dbReference type="NCBI Taxonomy" id="9785"/>
    <lineage>
        <taxon>Eukaryota</taxon>
        <taxon>Metazoa</taxon>
        <taxon>Chordata</taxon>
        <taxon>Craniata</taxon>
        <taxon>Vertebrata</taxon>
        <taxon>Euteleostomi</taxon>
        <taxon>Mammalia</taxon>
        <taxon>Eutheria</taxon>
        <taxon>Afrotheria</taxon>
        <taxon>Proboscidea</taxon>
        <taxon>Elephantidae</taxon>
        <taxon>Loxodonta</taxon>
    </lineage>
</organism>
<evidence type="ECO:0000313" key="7">
    <source>
        <dbReference type="Proteomes" id="UP000007646"/>
    </source>
</evidence>
<sequence length="171" mass="19583">MAWEAMYLLAPVLLVLLVSGSREQEPALVLLQKLEGENISLTCPYWGRKDSYMVKIWCKKTSENSRNLLVTSPRSWAKKSRYSIQDERRFSYFNITMTGLRTADSGFYDCGIYDSSQSVVYICRSFRLIVSPGEFFPFSYNSLYPSVESEATLTYSGIYDAGNPTQLRTRP</sequence>
<dbReference type="SUPFAM" id="SSF48726">
    <property type="entry name" value="Immunoglobulin"/>
    <property type="match status" value="1"/>
</dbReference>
<evidence type="ECO:0000259" key="5">
    <source>
        <dbReference type="PROSITE" id="PS50835"/>
    </source>
</evidence>
<keyword evidence="7" id="KW-1185">Reference proteome</keyword>
<reference evidence="6" key="3">
    <citation type="submission" date="2025-09" db="UniProtKB">
        <authorList>
            <consortium name="Ensembl"/>
        </authorList>
    </citation>
    <scope>IDENTIFICATION</scope>
    <source>
        <strain evidence="6">Isolate ISIS603380</strain>
    </source>
</reference>
<dbReference type="PANTHER" id="PTHR16423:SF10">
    <property type="entry name" value="CRKD-BINDING PROTEIN-RELATED"/>
    <property type="match status" value="1"/>
</dbReference>
<dbReference type="InterPro" id="IPR036179">
    <property type="entry name" value="Ig-like_dom_sf"/>
</dbReference>
<keyword evidence="3" id="KW-0393">Immunoglobulin domain</keyword>
<evidence type="ECO:0000256" key="2">
    <source>
        <dbReference type="ARBA" id="ARBA00023157"/>
    </source>
</evidence>
<dbReference type="PANTHER" id="PTHR16423">
    <property type="entry name" value="TREM-LIKE TRANSCRIPT PROTEIN"/>
    <property type="match status" value="1"/>
</dbReference>
<protein>
    <recommendedName>
        <fullName evidence="5">Ig-like domain-containing protein</fullName>
    </recommendedName>
</protein>